<name>A0A3M2S5W0_9HYPO</name>
<keyword evidence="8" id="KW-1185">Reference proteome</keyword>
<evidence type="ECO:0000313" key="8">
    <source>
        <dbReference type="Proteomes" id="UP000277212"/>
    </source>
</evidence>
<dbReference type="PANTHER" id="PTHR28018">
    <property type="entry name" value="RESPIRATORY SUPERCOMPLEX FACTOR 2, MITOCHONDRIAL"/>
    <property type="match status" value="1"/>
</dbReference>
<feature type="transmembrane region" description="Helical" evidence="5">
    <location>
        <begin position="146"/>
        <end position="166"/>
    </location>
</feature>
<dbReference type="InterPro" id="IPR007667">
    <property type="entry name" value="Hypoxia_induced_domain"/>
</dbReference>
<dbReference type="GO" id="GO:0033617">
    <property type="term" value="P:mitochondrial respiratory chain complex IV assembly"/>
    <property type="evidence" value="ECO:0007669"/>
    <property type="project" value="TreeGrafter"/>
</dbReference>
<evidence type="ECO:0000256" key="3">
    <source>
        <dbReference type="ARBA" id="ARBA00022989"/>
    </source>
</evidence>
<feature type="domain" description="HIG1" evidence="6">
    <location>
        <begin position="88"/>
        <end position="178"/>
    </location>
</feature>
<evidence type="ECO:0000256" key="5">
    <source>
        <dbReference type="SAM" id="Phobius"/>
    </source>
</evidence>
<evidence type="ECO:0000256" key="1">
    <source>
        <dbReference type="ARBA" id="ARBA00004173"/>
    </source>
</evidence>
<reference evidence="7 8" key="1">
    <citation type="submission" date="2017-06" db="EMBL/GenBank/DDBJ databases">
        <title>Comparative genomic analysis of Ambrosia Fusariam Clade fungi.</title>
        <authorList>
            <person name="Stajich J.E."/>
            <person name="Carrillo J."/>
            <person name="Kijimoto T."/>
            <person name="Eskalen A."/>
            <person name="O'Donnell K."/>
            <person name="Kasson M."/>
        </authorList>
    </citation>
    <scope>NUCLEOTIDE SEQUENCE [LARGE SCALE GENOMIC DNA]</scope>
    <source>
        <strain evidence="7">UCR3666</strain>
    </source>
</reference>
<feature type="transmembrane region" description="Helical" evidence="5">
    <location>
        <begin position="116"/>
        <end position="134"/>
    </location>
</feature>
<keyword evidence="3 5" id="KW-1133">Transmembrane helix</keyword>
<dbReference type="AlphaFoldDB" id="A0A3M2S5W0"/>
<accession>A0A3M2S5W0</accession>
<feature type="transmembrane region" description="Helical" evidence="5">
    <location>
        <begin position="21"/>
        <end position="38"/>
    </location>
</feature>
<comment type="caution">
    <text evidence="7">The sequence shown here is derived from an EMBL/GenBank/DDBJ whole genome shotgun (WGS) entry which is preliminary data.</text>
</comment>
<dbReference type="Proteomes" id="UP000277212">
    <property type="component" value="Unassembled WGS sequence"/>
</dbReference>
<evidence type="ECO:0000259" key="6">
    <source>
        <dbReference type="PROSITE" id="PS51503"/>
    </source>
</evidence>
<feature type="transmembrane region" description="Helical" evidence="5">
    <location>
        <begin position="50"/>
        <end position="69"/>
    </location>
</feature>
<dbReference type="OrthoDB" id="1915122at2759"/>
<sequence length="231" mass="26005">MKILTKEEEEAHYSAVVKGGLIGGTIGLGVGVGGVIFASRRYPAFRGLTIPFRTFLITSAGTFGAIINADRWSMAFQKEQNPMNFYQDETQRVQQITRENQTAYERFMEYGKENRYSIVFISWLASMGLAFALVSRSPMNTANKVVQARVYAQGLTLAVLIISAVFEMNDAKSGSGRWQTVMVIDPDDPEHKHLIEKRIHKEEYEGQDLWKDMVAAEERRLAAKKAAETKV</sequence>
<protein>
    <recommendedName>
        <fullName evidence="6">HIG1 domain-containing protein</fullName>
    </recommendedName>
</protein>
<evidence type="ECO:0000256" key="2">
    <source>
        <dbReference type="ARBA" id="ARBA00022692"/>
    </source>
</evidence>
<evidence type="ECO:0000313" key="7">
    <source>
        <dbReference type="EMBL" id="RMJ12937.1"/>
    </source>
</evidence>
<proteinExistence type="predicted"/>
<dbReference type="InterPro" id="IPR040153">
    <property type="entry name" value="Rcf2"/>
</dbReference>
<comment type="subcellular location">
    <subcellularLocation>
        <location evidence="1">Mitochondrion</location>
    </subcellularLocation>
</comment>
<gene>
    <name evidence="7" type="ORF">CDV36_007395</name>
</gene>
<dbReference type="EMBL" id="NKUJ01000121">
    <property type="protein sequence ID" value="RMJ12937.1"/>
    <property type="molecule type" value="Genomic_DNA"/>
</dbReference>
<dbReference type="PROSITE" id="PS51503">
    <property type="entry name" value="HIG1"/>
    <property type="match status" value="1"/>
</dbReference>
<organism evidence="7 8">
    <name type="scientific">Fusarium kuroshium</name>
    <dbReference type="NCBI Taxonomy" id="2010991"/>
    <lineage>
        <taxon>Eukaryota</taxon>
        <taxon>Fungi</taxon>
        <taxon>Dikarya</taxon>
        <taxon>Ascomycota</taxon>
        <taxon>Pezizomycotina</taxon>
        <taxon>Sordariomycetes</taxon>
        <taxon>Hypocreomycetidae</taxon>
        <taxon>Hypocreales</taxon>
        <taxon>Nectriaceae</taxon>
        <taxon>Fusarium</taxon>
        <taxon>Fusarium solani species complex</taxon>
    </lineage>
</organism>
<keyword evidence="2 5" id="KW-0812">Transmembrane</keyword>
<evidence type="ECO:0000256" key="4">
    <source>
        <dbReference type="ARBA" id="ARBA00023136"/>
    </source>
</evidence>
<dbReference type="STRING" id="2010991.A0A3M2S5W0"/>
<keyword evidence="4 5" id="KW-0472">Membrane</keyword>
<dbReference type="PANTHER" id="PTHR28018:SF3">
    <property type="entry name" value="RESPIRATORY SUPERCOMPLEX FACTOR 2, MITOCHONDRIAL"/>
    <property type="match status" value="1"/>
</dbReference>
<dbReference type="GO" id="GO:0005739">
    <property type="term" value="C:mitochondrion"/>
    <property type="evidence" value="ECO:0007669"/>
    <property type="project" value="UniProtKB-SubCell"/>
</dbReference>
<dbReference type="Pfam" id="PF04588">
    <property type="entry name" value="HIG_1_N"/>
    <property type="match status" value="1"/>
</dbReference>